<evidence type="ECO:0000313" key="2">
    <source>
        <dbReference type="Proteomes" id="UP000283758"/>
    </source>
</evidence>
<sequence>MVVYSHGMRFATSGKHPWWTTTWERAEKRRLKAFEADWSDFGNHGSEGPDKRDDLFNKIVERVKKKHPEMKNIKARRYARTQDPLGRKFQRLKNQGYGVEEIAKRIGYNSKTGKFKASSGHSGG</sequence>
<dbReference type="Proteomes" id="UP000283758">
    <property type="component" value="Chromosome"/>
</dbReference>
<accession>A0A9W3Z158</accession>
<evidence type="ECO:0000313" key="1">
    <source>
        <dbReference type="EMBL" id="AZZ67552.1"/>
    </source>
</evidence>
<protein>
    <submittedName>
        <fullName evidence="1">Uncharacterized protein</fullName>
    </submittedName>
</protein>
<gene>
    <name evidence="1" type="ORF">D7321_05370</name>
</gene>
<organism evidence="1 2">
    <name type="scientific">Lactobacillus johnsonii</name>
    <dbReference type="NCBI Taxonomy" id="33959"/>
    <lineage>
        <taxon>Bacteria</taxon>
        <taxon>Bacillati</taxon>
        <taxon>Bacillota</taxon>
        <taxon>Bacilli</taxon>
        <taxon>Lactobacillales</taxon>
        <taxon>Lactobacillaceae</taxon>
        <taxon>Lactobacillus</taxon>
    </lineage>
</organism>
<reference evidence="1 2" key="1">
    <citation type="submission" date="2018-10" db="EMBL/GenBank/DDBJ databases">
        <title>Complete genome sequencing of Lactobacillus johnsonii ZLJ010.</title>
        <authorList>
            <person name="Zhang W."/>
            <person name="Ji H."/>
            <person name="Wang J."/>
            <person name="Zhang D."/>
            <person name="Liu H."/>
            <person name="Wang S."/>
            <person name="Wang Y."/>
        </authorList>
    </citation>
    <scope>NUCLEOTIDE SEQUENCE [LARGE SCALE GENOMIC DNA]</scope>
    <source>
        <strain evidence="1 2">ZLJ010</strain>
    </source>
</reference>
<dbReference type="EMBL" id="CP032680">
    <property type="protein sequence ID" value="AZZ67552.1"/>
    <property type="molecule type" value="Genomic_DNA"/>
</dbReference>
<dbReference type="AlphaFoldDB" id="A0A9W3Z158"/>
<name>A0A9W3Z158_LACJH</name>
<dbReference type="RefSeq" id="WP_127835755.1">
    <property type="nucleotide sequence ID" value="NZ_CP032680.1"/>
</dbReference>
<proteinExistence type="predicted"/>